<accession>A0A174CKH2</accession>
<reference evidence="1 2" key="1">
    <citation type="submission" date="2015-09" db="EMBL/GenBank/DDBJ databases">
        <authorList>
            <consortium name="Pathogen Informatics"/>
        </authorList>
    </citation>
    <scope>NUCLEOTIDE SEQUENCE [LARGE SCALE GENOMIC DNA]</scope>
    <source>
        <strain evidence="1 2">2789STDY5834876</strain>
    </source>
</reference>
<dbReference type="STRING" id="39482.ERS852491_01394"/>
<organism evidence="1 2">
    <name type="scientific">Faecalicatena contorta</name>
    <dbReference type="NCBI Taxonomy" id="39482"/>
    <lineage>
        <taxon>Bacteria</taxon>
        <taxon>Bacillati</taxon>
        <taxon>Bacillota</taxon>
        <taxon>Clostridia</taxon>
        <taxon>Lachnospirales</taxon>
        <taxon>Lachnospiraceae</taxon>
        <taxon>Faecalicatena</taxon>
    </lineage>
</organism>
<sequence length="84" mass="9954">MLQFKKRSSHAESDIGGSLDIEEQALDFAWYVFIGMQAGYSEQEVSRMYLGKWEEIFYHFKWLHNMRVGKGLFREQTKTSLLDL</sequence>
<evidence type="ECO:0000313" key="1">
    <source>
        <dbReference type="EMBL" id="CUO13574.1"/>
    </source>
</evidence>
<evidence type="ECO:0000313" key="2">
    <source>
        <dbReference type="Proteomes" id="UP000095544"/>
    </source>
</evidence>
<dbReference type="Proteomes" id="UP000095544">
    <property type="component" value="Unassembled WGS sequence"/>
</dbReference>
<gene>
    <name evidence="1" type="ORF">ERS852491_01394</name>
</gene>
<protein>
    <submittedName>
        <fullName evidence="1">Uncharacterized protein</fullName>
    </submittedName>
</protein>
<dbReference type="EMBL" id="CYZU01000009">
    <property type="protein sequence ID" value="CUO13574.1"/>
    <property type="molecule type" value="Genomic_DNA"/>
</dbReference>
<dbReference type="AlphaFoldDB" id="A0A174CKH2"/>
<name>A0A174CKH2_9FIRM</name>
<proteinExistence type="predicted"/>